<dbReference type="EMBL" id="JBBWRZ010000001">
    <property type="protein sequence ID" value="KAK8247000.1"/>
    <property type="molecule type" value="Genomic_DNA"/>
</dbReference>
<evidence type="ECO:0000256" key="1">
    <source>
        <dbReference type="ARBA" id="ARBA00022801"/>
    </source>
</evidence>
<dbReference type="Gene3D" id="3.20.20.140">
    <property type="entry name" value="Metal-dependent hydrolases"/>
    <property type="match status" value="2"/>
</dbReference>
<gene>
    <name evidence="3" type="ORF">HDK90DRAFT_429804</name>
</gene>
<feature type="domain" description="Amidohydrolase-related" evidence="2">
    <location>
        <begin position="247"/>
        <end position="353"/>
    </location>
</feature>
<organism evidence="3 4">
    <name type="scientific">Phyllosticta capitalensis</name>
    <dbReference type="NCBI Taxonomy" id="121624"/>
    <lineage>
        <taxon>Eukaryota</taxon>
        <taxon>Fungi</taxon>
        <taxon>Dikarya</taxon>
        <taxon>Ascomycota</taxon>
        <taxon>Pezizomycotina</taxon>
        <taxon>Dothideomycetes</taxon>
        <taxon>Dothideomycetes incertae sedis</taxon>
        <taxon>Botryosphaeriales</taxon>
        <taxon>Phyllostictaceae</taxon>
        <taxon>Phyllosticta</taxon>
    </lineage>
</organism>
<name>A0ABR1Z4P6_9PEZI</name>
<accession>A0ABR1Z4P6</accession>
<dbReference type="InterPro" id="IPR032466">
    <property type="entry name" value="Metal_Hydrolase"/>
</dbReference>
<keyword evidence="1" id="KW-0378">Hydrolase</keyword>
<reference evidence="3 4" key="1">
    <citation type="submission" date="2024-04" db="EMBL/GenBank/DDBJ databases">
        <title>Phyllosticta paracitricarpa is synonymous to the EU quarantine fungus P. citricarpa based on phylogenomic analyses.</title>
        <authorList>
            <consortium name="Lawrence Berkeley National Laboratory"/>
            <person name="Van Ingen-Buijs V.A."/>
            <person name="Van Westerhoven A.C."/>
            <person name="Haridas S."/>
            <person name="Skiadas P."/>
            <person name="Martin F."/>
            <person name="Groenewald J.Z."/>
            <person name="Crous P.W."/>
            <person name="Seidl M.F."/>
        </authorList>
    </citation>
    <scope>NUCLEOTIDE SEQUENCE [LARGE SCALE GENOMIC DNA]</scope>
    <source>
        <strain evidence="3 4">CBS 123374</strain>
    </source>
</reference>
<evidence type="ECO:0000259" key="2">
    <source>
        <dbReference type="Pfam" id="PF01979"/>
    </source>
</evidence>
<dbReference type="Proteomes" id="UP001492380">
    <property type="component" value="Unassembled WGS sequence"/>
</dbReference>
<evidence type="ECO:0000313" key="4">
    <source>
        <dbReference type="Proteomes" id="UP001492380"/>
    </source>
</evidence>
<dbReference type="Pfam" id="PF01979">
    <property type="entry name" value="Amidohydro_1"/>
    <property type="match status" value="1"/>
</dbReference>
<dbReference type="InterPro" id="IPR006680">
    <property type="entry name" value="Amidohydro-rel"/>
</dbReference>
<evidence type="ECO:0000313" key="3">
    <source>
        <dbReference type="EMBL" id="KAK8247000.1"/>
    </source>
</evidence>
<keyword evidence="4" id="KW-1185">Reference proteome</keyword>
<comment type="caution">
    <text evidence="3">The sequence shown here is derived from an EMBL/GenBank/DDBJ whole genome shotgun (WGS) entry which is preliminary data.</text>
</comment>
<proteinExistence type="predicted"/>
<sequence>MTDNQFTLLTNCRYCLNGQLIDDHLVISEETGRILYRTGYIGGDVCDLEGHIVAPGFLELQTYGANGFQFTDFQSQQQYEQKLKETSEYYVTQGVTGFWATIPTVAPETFQQILPSLVPKPHAKFQGASILGAHAYKPDLRQTPILVGPSPPTSLKHLTLAPSATTTPLIPSMRSTSLTISLIPEVGEVKESAYTTGLSALTAGATGLSPSAMPTVNWRAEGDDGLVGLLTLPPSSDPEPPFYGLLADGKHVAPSTAALLFRANQARAMLVSSAGANGSTPLAQSVRNLMKWTGCTVAEAVRCCTENVAAFMGVDGYEGGPGVGLLKQGRRADLVVLSDEGEVLQTWVAGRKVWECEGGL</sequence>
<dbReference type="PANTHER" id="PTHR11113:SF4">
    <property type="entry name" value="N-ACETYLGLUCOSAMINE-6-PHOSPHATE DEACETYLASE"/>
    <property type="match status" value="1"/>
</dbReference>
<dbReference type="SUPFAM" id="SSF51556">
    <property type="entry name" value="Metallo-dependent hydrolases"/>
    <property type="match status" value="1"/>
</dbReference>
<dbReference type="PANTHER" id="PTHR11113">
    <property type="entry name" value="N-ACETYLGLUCOSAMINE-6-PHOSPHATE DEACETYLASE"/>
    <property type="match status" value="1"/>
</dbReference>
<dbReference type="SUPFAM" id="SSF51338">
    <property type="entry name" value="Composite domain of metallo-dependent hydrolases"/>
    <property type="match status" value="1"/>
</dbReference>
<protein>
    <submittedName>
        <fullName evidence="3">N-acetylglucosamine-6-phosphate deacetylase-like protein</fullName>
    </submittedName>
</protein>
<dbReference type="InterPro" id="IPR011059">
    <property type="entry name" value="Metal-dep_hydrolase_composite"/>
</dbReference>